<keyword evidence="4 9" id="KW-0812">Transmembrane</keyword>
<evidence type="ECO:0000256" key="1">
    <source>
        <dbReference type="ARBA" id="ARBA00004167"/>
    </source>
</evidence>
<protein>
    <submittedName>
        <fullName evidence="10">Prepilin-type N-terminal cleavage/methylation domain-containing protein</fullName>
    </submittedName>
</protein>
<evidence type="ECO:0000256" key="9">
    <source>
        <dbReference type="SAM" id="Phobius"/>
    </source>
</evidence>
<dbReference type="PANTHER" id="PTHR30093:SF44">
    <property type="entry name" value="TYPE II SECRETION SYSTEM CORE PROTEIN G"/>
    <property type="match status" value="1"/>
</dbReference>
<dbReference type="AlphaFoldDB" id="A0A7W1XCC0"/>
<gene>
    <name evidence="10" type="ORF">H1164_13685</name>
</gene>
<evidence type="ECO:0000256" key="3">
    <source>
        <dbReference type="ARBA" id="ARBA00022481"/>
    </source>
</evidence>
<dbReference type="EMBL" id="JACEIP010000024">
    <property type="protein sequence ID" value="MBA4543937.1"/>
    <property type="molecule type" value="Genomic_DNA"/>
</dbReference>
<dbReference type="GO" id="GO:0016020">
    <property type="term" value="C:membrane"/>
    <property type="evidence" value="ECO:0007669"/>
    <property type="project" value="UniProtKB-SubCell"/>
</dbReference>
<keyword evidence="7" id="KW-0178">Competence</keyword>
<keyword evidence="3" id="KW-0488">Methylation</keyword>
<dbReference type="GO" id="GO:0009986">
    <property type="term" value="C:cell surface"/>
    <property type="evidence" value="ECO:0007669"/>
    <property type="project" value="UniProtKB-SubCell"/>
</dbReference>
<dbReference type="GO" id="GO:0030420">
    <property type="term" value="P:establishment of competence for transformation"/>
    <property type="evidence" value="ECO:0007669"/>
    <property type="project" value="UniProtKB-KW"/>
</dbReference>
<evidence type="ECO:0000313" key="11">
    <source>
        <dbReference type="Proteomes" id="UP000530514"/>
    </source>
</evidence>
<keyword evidence="6 9" id="KW-0472">Membrane</keyword>
<name>A0A7W1XCC0_9BACL</name>
<evidence type="ECO:0000256" key="7">
    <source>
        <dbReference type="ARBA" id="ARBA00023287"/>
    </source>
</evidence>
<dbReference type="InterPro" id="IPR045584">
    <property type="entry name" value="Pilin-like"/>
</dbReference>
<evidence type="ECO:0000313" key="10">
    <source>
        <dbReference type="EMBL" id="MBA4543937.1"/>
    </source>
</evidence>
<dbReference type="Pfam" id="PF07963">
    <property type="entry name" value="N_methyl"/>
    <property type="match status" value="1"/>
</dbReference>
<dbReference type="PANTHER" id="PTHR30093">
    <property type="entry name" value="GENERAL SECRETION PATHWAY PROTEIN G"/>
    <property type="match status" value="1"/>
</dbReference>
<dbReference type="NCBIfam" id="TIGR02532">
    <property type="entry name" value="IV_pilin_GFxxxE"/>
    <property type="match status" value="1"/>
</dbReference>
<evidence type="ECO:0000256" key="5">
    <source>
        <dbReference type="ARBA" id="ARBA00022989"/>
    </source>
</evidence>
<keyword evidence="8" id="KW-0175">Coiled coil</keyword>
<dbReference type="OrthoDB" id="1798043at2"/>
<dbReference type="Proteomes" id="UP000530514">
    <property type="component" value="Unassembled WGS sequence"/>
</dbReference>
<dbReference type="Gene3D" id="3.30.700.10">
    <property type="entry name" value="Glycoprotein, Type 4 Pilin"/>
    <property type="match status" value="1"/>
</dbReference>
<dbReference type="SUPFAM" id="SSF54523">
    <property type="entry name" value="Pili subunits"/>
    <property type="match status" value="1"/>
</dbReference>
<organism evidence="10 11">
    <name type="scientific">Thermoactinomyces daqus</name>
    <dbReference type="NCBI Taxonomy" id="1329516"/>
    <lineage>
        <taxon>Bacteria</taxon>
        <taxon>Bacillati</taxon>
        <taxon>Bacillota</taxon>
        <taxon>Bacilli</taxon>
        <taxon>Bacillales</taxon>
        <taxon>Thermoactinomycetaceae</taxon>
        <taxon>Thermoactinomyces</taxon>
    </lineage>
</organism>
<sequence>MTGNGEKGFTLVEMLVVLFIIGLILAIAIPNLKAAGEKAKDRADRANRQMISAQADNYYLEYGEYPGSVAELVKRGYLRSVPACPGGGHYVIDRNPQISSEKRVKCQK</sequence>
<evidence type="ECO:0000256" key="6">
    <source>
        <dbReference type="ARBA" id="ARBA00023136"/>
    </source>
</evidence>
<evidence type="ECO:0000256" key="8">
    <source>
        <dbReference type="SAM" id="Coils"/>
    </source>
</evidence>
<evidence type="ECO:0000256" key="4">
    <source>
        <dbReference type="ARBA" id="ARBA00022692"/>
    </source>
</evidence>
<keyword evidence="11" id="KW-1185">Reference proteome</keyword>
<dbReference type="PROSITE" id="PS00409">
    <property type="entry name" value="PROKAR_NTER_METHYL"/>
    <property type="match status" value="1"/>
</dbReference>
<proteinExistence type="predicted"/>
<keyword evidence="5 9" id="KW-1133">Transmembrane helix</keyword>
<feature type="transmembrane region" description="Helical" evidence="9">
    <location>
        <begin position="12"/>
        <end position="32"/>
    </location>
</feature>
<feature type="coiled-coil region" evidence="8">
    <location>
        <begin position="29"/>
        <end position="56"/>
    </location>
</feature>
<comment type="subcellular location">
    <subcellularLocation>
        <location evidence="2">Cell surface</location>
    </subcellularLocation>
    <subcellularLocation>
        <location evidence="1">Membrane</location>
        <topology evidence="1">Single-pass membrane protein</topology>
    </subcellularLocation>
</comment>
<evidence type="ECO:0000256" key="2">
    <source>
        <dbReference type="ARBA" id="ARBA00004241"/>
    </source>
</evidence>
<reference evidence="10 11" key="1">
    <citation type="submission" date="2020-07" db="EMBL/GenBank/DDBJ databases">
        <authorList>
            <person name="Feng H."/>
        </authorList>
    </citation>
    <scope>NUCLEOTIDE SEQUENCE [LARGE SCALE GENOMIC DNA]</scope>
    <source>
        <strain evidence="11">s-11</strain>
    </source>
</reference>
<accession>A0A7W1XCC0</accession>
<comment type="caution">
    <text evidence="10">The sequence shown here is derived from an EMBL/GenBank/DDBJ whole genome shotgun (WGS) entry which is preliminary data.</text>
</comment>
<dbReference type="InterPro" id="IPR012902">
    <property type="entry name" value="N_methyl_site"/>
</dbReference>